<dbReference type="Proteomes" id="UP000247459">
    <property type="component" value="Unassembled WGS sequence"/>
</dbReference>
<name>A0A2W0CDR8_9BACL</name>
<organism evidence="1 2">
    <name type="scientific">Paenibacillus illinoisensis</name>
    <dbReference type="NCBI Taxonomy" id="59845"/>
    <lineage>
        <taxon>Bacteria</taxon>
        <taxon>Bacillati</taxon>
        <taxon>Bacillota</taxon>
        <taxon>Bacilli</taxon>
        <taxon>Bacillales</taxon>
        <taxon>Paenibacillaceae</taxon>
        <taxon>Paenibacillus</taxon>
    </lineage>
</organism>
<dbReference type="AlphaFoldDB" id="A0A2W0CDR8"/>
<gene>
    <name evidence="1" type="ORF">PIL02S_00497</name>
</gene>
<dbReference type="EMBL" id="PRLG01000003">
    <property type="protein sequence ID" value="PYY30950.1"/>
    <property type="molecule type" value="Genomic_DNA"/>
</dbReference>
<protein>
    <submittedName>
        <fullName evidence="1">Uncharacterized protein</fullName>
    </submittedName>
</protein>
<evidence type="ECO:0000313" key="1">
    <source>
        <dbReference type="EMBL" id="PYY30950.1"/>
    </source>
</evidence>
<accession>A0A2W0CDR8</accession>
<evidence type="ECO:0000313" key="2">
    <source>
        <dbReference type="Proteomes" id="UP000247459"/>
    </source>
</evidence>
<comment type="caution">
    <text evidence="1">The sequence shown here is derived from an EMBL/GenBank/DDBJ whole genome shotgun (WGS) entry which is preliminary data.</text>
</comment>
<proteinExistence type="predicted"/>
<sequence>MIDSWVYGEPGHGYTVAYYKKENCSYVHKHSDKGTIADNGRGIATSRANGEGSWKLVITDIVNKSTATFTWDQ</sequence>
<reference evidence="1 2" key="1">
    <citation type="submission" date="2018-01" db="EMBL/GenBank/DDBJ databases">
        <title>Genome sequence of the PGP bacterium Paenibacillus illinoisensis E3.</title>
        <authorList>
            <person name="Rolli E."/>
            <person name="Marasco R."/>
            <person name="Bessem C."/>
            <person name="Michoud G."/>
            <person name="Gaiarsa S."/>
            <person name="Borin S."/>
            <person name="Daffonchio D."/>
        </authorList>
    </citation>
    <scope>NUCLEOTIDE SEQUENCE [LARGE SCALE GENOMIC DNA]</scope>
    <source>
        <strain evidence="1 2">E3</strain>
    </source>
</reference>